<feature type="region of interest" description="Disordered" evidence="1">
    <location>
        <begin position="44"/>
        <end position="67"/>
    </location>
</feature>
<proteinExistence type="predicted"/>
<name>A0A0D3BW56_BRAOL</name>
<dbReference type="AlphaFoldDB" id="A0A0D3BW56"/>
<evidence type="ECO:0000313" key="2">
    <source>
        <dbReference type="EnsemblPlants" id="Bo4g098310.1"/>
    </source>
</evidence>
<sequence>MERQINAKRRLLSVSAVTFLSVALVDEGRRRLSIGWFSPLRKPANSLSRGGSLRRRQNGESLSAAPPNQKDKALFVLARSVELSSNFDGTPAARRERRKWMPTDDVLLISSWLNTSKDSVVGNKQRSGAFCPSTQTSKFVDLLNSQQTISFGNFEDSIELSSNFGGIPAARSVELSSNFDGTPAARRERRKWMPTDDVLLISSWLNTSKDSVVGNKQRSGAFWTRIAAYFAASPQRWHKISDLVCKFCGCYEADTREKSCGQTENDILKLAHQIFYNNHNKKFTLEHAWKEFWNNHKWCELSTAKNEGSSKKENVRTGQIHQALEQLNPSVLRVLRLQRLVGRRRW</sequence>
<evidence type="ECO:0008006" key="4">
    <source>
        <dbReference type="Google" id="ProtNLM"/>
    </source>
</evidence>
<dbReference type="EnsemblPlants" id="Bo4g098310.1">
    <property type="protein sequence ID" value="Bo4g098310.1"/>
    <property type="gene ID" value="Bo4g098310"/>
</dbReference>
<dbReference type="STRING" id="109376.A0A0D3BW56"/>
<dbReference type="HOGENOM" id="CLU_012390_0_2_1"/>
<dbReference type="Gramene" id="Bo4g098310.1">
    <property type="protein sequence ID" value="Bo4g098310.1"/>
    <property type="gene ID" value="Bo4g098310"/>
</dbReference>
<dbReference type="PANTHER" id="PTHR45023">
    <property type="match status" value="1"/>
</dbReference>
<protein>
    <recommendedName>
        <fullName evidence="4">Myb-like domain-containing protein</fullName>
    </recommendedName>
</protein>
<accession>A0A0D3BW56</accession>
<dbReference type="Proteomes" id="UP000032141">
    <property type="component" value="Chromosome C4"/>
</dbReference>
<organism evidence="2 3">
    <name type="scientific">Brassica oleracea var. oleracea</name>
    <dbReference type="NCBI Taxonomy" id="109376"/>
    <lineage>
        <taxon>Eukaryota</taxon>
        <taxon>Viridiplantae</taxon>
        <taxon>Streptophyta</taxon>
        <taxon>Embryophyta</taxon>
        <taxon>Tracheophyta</taxon>
        <taxon>Spermatophyta</taxon>
        <taxon>Magnoliopsida</taxon>
        <taxon>eudicotyledons</taxon>
        <taxon>Gunneridae</taxon>
        <taxon>Pentapetalae</taxon>
        <taxon>rosids</taxon>
        <taxon>malvids</taxon>
        <taxon>Brassicales</taxon>
        <taxon>Brassicaceae</taxon>
        <taxon>Brassiceae</taxon>
        <taxon>Brassica</taxon>
    </lineage>
</organism>
<dbReference type="PANTHER" id="PTHR45023:SF4">
    <property type="entry name" value="GLYCINE-RICH PROTEIN-RELATED"/>
    <property type="match status" value="1"/>
</dbReference>
<keyword evidence="3" id="KW-1185">Reference proteome</keyword>
<reference evidence="2 3" key="1">
    <citation type="journal article" date="2014" name="Genome Biol.">
        <title>Transcriptome and methylome profiling reveals relics of genome dominance in the mesopolyploid Brassica oleracea.</title>
        <authorList>
            <person name="Parkin I.A."/>
            <person name="Koh C."/>
            <person name="Tang H."/>
            <person name="Robinson S.J."/>
            <person name="Kagale S."/>
            <person name="Clarke W.E."/>
            <person name="Town C.D."/>
            <person name="Nixon J."/>
            <person name="Krishnakumar V."/>
            <person name="Bidwell S.L."/>
            <person name="Denoeud F."/>
            <person name="Belcram H."/>
            <person name="Links M.G."/>
            <person name="Just J."/>
            <person name="Clarke C."/>
            <person name="Bender T."/>
            <person name="Huebert T."/>
            <person name="Mason A.S."/>
            <person name="Pires J.C."/>
            <person name="Barker G."/>
            <person name="Moore J."/>
            <person name="Walley P.G."/>
            <person name="Manoli S."/>
            <person name="Batley J."/>
            <person name="Edwards D."/>
            <person name="Nelson M.N."/>
            <person name="Wang X."/>
            <person name="Paterson A.H."/>
            <person name="King G."/>
            <person name="Bancroft I."/>
            <person name="Chalhoub B."/>
            <person name="Sharpe A.G."/>
        </authorList>
    </citation>
    <scope>NUCLEOTIDE SEQUENCE</scope>
    <source>
        <strain evidence="2 3">cv. TO1000</strain>
    </source>
</reference>
<reference evidence="2" key="2">
    <citation type="submission" date="2015-03" db="UniProtKB">
        <authorList>
            <consortium name="EnsemblPlants"/>
        </authorList>
    </citation>
    <scope>IDENTIFICATION</scope>
</reference>
<evidence type="ECO:0000313" key="3">
    <source>
        <dbReference type="Proteomes" id="UP000032141"/>
    </source>
</evidence>
<evidence type="ECO:0000256" key="1">
    <source>
        <dbReference type="SAM" id="MobiDB-lite"/>
    </source>
</evidence>